<gene>
    <name evidence="2" type="ORF">V7S43_011150</name>
</gene>
<evidence type="ECO:0000256" key="1">
    <source>
        <dbReference type="SAM" id="SignalP"/>
    </source>
</evidence>
<evidence type="ECO:0000313" key="2">
    <source>
        <dbReference type="EMBL" id="KAL3663735.1"/>
    </source>
</evidence>
<dbReference type="AlphaFoldDB" id="A0ABD3FA36"/>
<keyword evidence="3" id="KW-1185">Reference proteome</keyword>
<protein>
    <recommendedName>
        <fullName evidence="4">RxLR effector protein</fullName>
    </recommendedName>
</protein>
<evidence type="ECO:0008006" key="4">
    <source>
        <dbReference type="Google" id="ProtNLM"/>
    </source>
</evidence>
<sequence>MLFERVLFLVAISTFLPITNALAALNGSILTKRSLRTDDSEEKTIKLIINLSGLEQSAKLTKTGALKIDNMDWIKLKAKSDAAFKLLNLDQAGDKAFKSPQFKTWLSYMSSISEKYPESAIMSTLAARYSDKTLIKMLEATKKIEGMEGIATKMQGAQVKGWMRSGEIADDVFELLKLDKSIKNLLTNPKLDIWSGYLTLFNKYSQPGKETTVVNTFVKYYGDEAVAKAIEAAKKISSTKEKATELQVALFTQWLMEGAKPHQIWKMLRMEKATWMKNPDANIWREYLAFYKLHK</sequence>
<keyword evidence="1" id="KW-0732">Signal</keyword>
<feature type="signal peptide" evidence="1">
    <location>
        <begin position="1"/>
        <end position="21"/>
    </location>
</feature>
<accession>A0ABD3FA36</accession>
<name>A0ABD3FA36_9STRA</name>
<feature type="chain" id="PRO_5044767906" description="RxLR effector protein" evidence="1">
    <location>
        <begin position="22"/>
        <end position="295"/>
    </location>
</feature>
<proteinExistence type="predicted"/>
<organism evidence="2 3">
    <name type="scientific">Phytophthora oleae</name>
    <dbReference type="NCBI Taxonomy" id="2107226"/>
    <lineage>
        <taxon>Eukaryota</taxon>
        <taxon>Sar</taxon>
        <taxon>Stramenopiles</taxon>
        <taxon>Oomycota</taxon>
        <taxon>Peronosporomycetes</taxon>
        <taxon>Peronosporales</taxon>
        <taxon>Peronosporaceae</taxon>
        <taxon>Phytophthora</taxon>
    </lineage>
</organism>
<dbReference type="EMBL" id="JBIMZQ010000026">
    <property type="protein sequence ID" value="KAL3663735.1"/>
    <property type="molecule type" value="Genomic_DNA"/>
</dbReference>
<evidence type="ECO:0000313" key="3">
    <source>
        <dbReference type="Proteomes" id="UP001632037"/>
    </source>
</evidence>
<reference evidence="2 3" key="1">
    <citation type="submission" date="2024-09" db="EMBL/GenBank/DDBJ databases">
        <title>Genome sequencing and assembly of Phytophthora oleae, isolate VK10A, causative agent of rot of olive drupes.</title>
        <authorList>
            <person name="Conti Taguali S."/>
            <person name="Riolo M."/>
            <person name="La Spada F."/>
            <person name="Cacciola S.O."/>
            <person name="Dionisio G."/>
        </authorList>
    </citation>
    <scope>NUCLEOTIDE SEQUENCE [LARGE SCALE GENOMIC DNA]</scope>
    <source>
        <strain evidence="2 3">VK10A</strain>
    </source>
</reference>
<dbReference type="Proteomes" id="UP001632037">
    <property type="component" value="Unassembled WGS sequence"/>
</dbReference>
<comment type="caution">
    <text evidence="2">The sequence shown here is derived from an EMBL/GenBank/DDBJ whole genome shotgun (WGS) entry which is preliminary data.</text>
</comment>